<evidence type="ECO:0000313" key="3">
    <source>
        <dbReference type="Proteomes" id="UP001627154"/>
    </source>
</evidence>
<feature type="compositionally biased region" description="Polar residues" evidence="1">
    <location>
        <begin position="43"/>
        <end position="53"/>
    </location>
</feature>
<dbReference type="Proteomes" id="UP001627154">
    <property type="component" value="Unassembled WGS sequence"/>
</dbReference>
<dbReference type="EMBL" id="JBJJXI010000051">
    <property type="protein sequence ID" value="KAL3400454.1"/>
    <property type="molecule type" value="Genomic_DNA"/>
</dbReference>
<proteinExistence type="predicted"/>
<feature type="compositionally biased region" description="Polar residues" evidence="1">
    <location>
        <begin position="21"/>
        <end position="35"/>
    </location>
</feature>
<comment type="caution">
    <text evidence="2">The sequence shown here is derived from an EMBL/GenBank/DDBJ whole genome shotgun (WGS) entry which is preliminary data.</text>
</comment>
<dbReference type="CDD" id="cd21853">
    <property type="entry name" value="KNL1_NTD"/>
    <property type="match status" value="1"/>
</dbReference>
<organism evidence="2 3">
    <name type="scientific">Trichogramma kaykai</name>
    <dbReference type="NCBI Taxonomy" id="54128"/>
    <lineage>
        <taxon>Eukaryota</taxon>
        <taxon>Metazoa</taxon>
        <taxon>Ecdysozoa</taxon>
        <taxon>Arthropoda</taxon>
        <taxon>Hexapoda</taxon>
        <taxon>Insecta</taxon>
        <taxon>Pterygota</taxon>
        <taxon>Neoptera</taxon>
        <taxon>Endopterygota</taxon>
        <taxon>Hymenoptera</taxon>
        <taxon>Apocrita</taxon>
        <taxon>Proctotrupomorpha</taxon>
        <taxon>Chalcidoidea</taxon>
        <taxon>Trichogrammatidae</taxon>
        <taxon>Trichogramma</taxon>
    </lineage>
</organism>
<feature type="region of interest" description="Disordered" evidence="1">
    <location>
        <begin position="1054"/>
        <end position="1083"/>
    </location>
</feature>
<evidence type="ECO:0000256" key="1">
    <source>
        <dbReference type="SAM" id="MobiDB-lite"/>
    </source>
</evidence>
<sequence length="1820" mass="206887">MYAPAARDIYYNVHERLATFGDSSKPQNVSRQSSILKLPKQRQPLQCVTSDPSTLDDGPTAKIKRRVSFARNRRIKEFCNETEQETVWDNTYEEHDLSSTKSSTNSTHDQPLIITVPCYDKENFPVQLFLPTNEINCTELQSNITEEQNYPSQCNTEMEDTSDIECEKLNNDHELSDATIYCNDGMELTTLVLPNEDSCLNNGNKEENFETSKNLVFPSNINLKHDMQLDISKINTYSVATTDLLRPMIHSNNNSKERTENIFDNIEKDITETLPISRSELCLLQKEQVDRREIYTNVSMEMTEAVQCKRDYNLSEVPSSNAVIKDKMNVYCDMSMELTEAVLKPIHQKSIQPSFIPKLINKSIEPRNVHHDPAIESTEQTKIFNNSKMDITETVPISRTLQNPLLNVPPDGNKMTTNTSMELTEAVQSIRDVQLSQVPPSTSVLQDKLNKYCDSSMEMTEAVSKTSHRNLIPSLSMQKLINKSMELTEVVPSSNLNHIAINSVMEKTKIFNNSNMEITETVPVSRNQFAQIISKDKTNIYENQSMEITEAVPKRSEYNPTHRLNSKSVAQDKLNVYCDTSMEMTEAVSKPARQNLVSSSYMPKLINKSMELTEVVSCSNMNHNTISTATEKTKIFNNSNMDITETVPVSKSQFHSSQIISKDQSKIYENVSMELTEAVQKRTDNNGSQGIYSKSVAQDKLNIYCDTSMEMTEADSKSSHQNLLSSLNMPKLINKSMELTEVVPSRNHNHVAISSVTDKTKIFNNSNMNITETVPVSRNQFTQITSKDKTNIYENQSMEITEAVPKRSEYNPSHRLNSKSVAQDMLNVYCDTSMEMTEAVSKSTRQNLVSSSYMPKLINKSMELTEVVPSNNLNHNVISSKNINHGIPVQITNNTKIFNDTEMNVIETEPITRIKNQSLKEVQPVTIGSYENLFEKHCFDKVGNNLIINKSIRNDVKTDTDIEKTVSKDLSLNQIKSNSDEILSSDRSNPSSKLLISGLNTLDKSNSQFYKISSSTKVYHDDSMEMTNVILDQKTLNASNLSRLAFDTKHNKTNLDEERCNSDQKEKSFQSMYDPPKSGEEDSLEYSELPTVLTNFTKSSFQANSFQRITSDELHTLCASLNLPTQKYNREENVASQNNFFGVCNDVNILRNSLRNNTLFKSQRDMIESLSISKNEEIVSTEPSNLDKSINSRSIRNMDSEEQHLTSLQRTNLVTNMSLSEVIVNPALKSSVFRDDCDISITKTNLIGQPLISASDLQETEVINNGSTLQQTSSGLTDVFQACVKLNKKSILKENVTIPSGTSLNDFVNNKTIQNIQKIYDENEYLNTSHFTQSTSSAKRKYCDNTDGLDKSNKRCNYENSSSTEKSQQDLKKDKSCEVSLEKSQNKTLSDIMDISVTGTSFTNCTFHPEKLNDNAIEKRSEKSFSNKTLFSEIENVVLPSLEDETQVIPNSHENENLNNSSLKNIEIIACPTVDPKIPKIVIEDTSAMKENLPKIGKMNQLEHNVENKESKKINISDSNLQLNLHTEPYFQDLEDIEPPSFLNCDDSTQEDYSNRNDVSLTKNNETFSNKIISPTSTKIENHKKSLEESNVDTTHEIIVSPAMQLMNNISEQAKRDDCIWSVCKMDPHAIIIYFLSKSMVITLFLHSDLENHSEDIKNITFKSRLKENSRNNSLKIAHKLLLKKFESDDLLDKFKLYDDVLPLLDYVANEVIFVMDFIFDLEKLNSLYLMKIEIERISFKVASNKTSIILDISIPTKQINRINAEDVQVKCILGNIRIKDIKRIIENTKRDYKFLSRYIEYVQEYITLIEDSSTSSRKF</sequence>
<evidence type="ECO:0000313" key="2">
    <source>
        <dbReference type="EMBL" id="KAL3400454.1"/>
    </source>
</evidence>
<name>A0ABD2X6H7_9HYME</name>
<accession>A0ABD2X6H7</accession>
<gene>
    <name evidence="2" type="ORF">TKK_006311</name>
</gene>
<reference evidence="2 3" key="1">
    <citation type="journal article" date="2024" name="bioRxiv">
        <title>A reference genome for Trichogramma kaykai: A tiny desert-dwelling parasitoid wasp with competing sex-ratio distorters.</title>
        <authorList>
            <person name="Culotta J."/>
            <person name="Lindsey A.R."/>
        </authorList>
    </citation>
    <scope>NUCLEOTIDE SEQUENCE [LARGE SCALE GENOMIC DNA]</scope>
    <source>
        <strain evidence="2 3">KSX58</strain>
    </source>
</reference>
<protein>
    <submittedName>
        <fullName evidence="2">Uncharacterized protein</fullName>
    </submittedName>
</protein>
<keyword evidence="3" id="KW-1185">Reference proteome</keyword>
<feature type="compositionally biased region" description="Basic and acidic residues" evidence="1">
    <location>
        <begin position="1054"/>
        <end position="1068"/>
    </location>
</feature>
<feature type="region of interest" description="Disordered" evidence="1">
    <location>
        <begin position="21"/>
        <end position="59"/>
    </location>
</feature>